<sequence length="123" mass="13276">MSIGVKINNAYPNQNSNGGEGNTIHHTKDLSAKQRVPGLKRGKRQLSERLASSCGPTLLQVTSDHSMAFRIPRVQDPSSRIALEANPSNRSMDISGNTKTSQMECSKASRPEVSRIMPEAASG</sequence>
<evidence type="ECO:0000313" key="2">
    <source>
        <dbReference type="EMBL" id="CCD42500.1"/>
    </source>
</evidence>
<dbReference type="AlphaFoldDB" id="G2XNP4"/>
<dbReference type="EMBL" id="FQ790246">
    <property type="protein sequence ID" value="CCD42500.1"/>
    <property type="molecule type" value="Genomic_DNA"/>
</dbReference>
<name>G2XNP4_BOTF4</name>
<evidence type="ECO:0000256" key="1">
    <source>
        <dbReference type="SAM" id="MobiDB-lite"/>
    </source>
</evidence>
<dbReference type="HOGENOM" id="CLU_2014899_0_0_1"/>
<feature type="region of interest" description="Disordered" evidence="1">
    <location>
        <begin position="70"/>
        <end position="123"/>
    </location>
</feature>
<reference evidence="3" key="1">
    <citation type="journal article" date="2011" name="PLoS Genet.">
        <title>Genomic analysis of the necrotrophic fungal pathogens Sclerotinia sclerotiorum and Botrytis cinerea.</title>
        <authorList>
            <person name="Amselem J."/>
            <person name="Cuomo C.A."/>
            <person name="van Kan J.A."/>
            <person name="Viaud M."/>
            <person name="Benito E.P."/>
            <person name="Couloux A."/>
            <person name="Coutinho P.M."/>
            <person name="de Vries R.P."/>
            <person name="Dyer P.S."/>
            <person name="Fillinger S."/>
            <person name="Fournier E."/>
            <person name="Gout L."/>
            <person name="Hahn M."/>
            <person name="Kohn L."/>
            <person name="Lapalu N."/>
            <person name="Plummer K.M."/>
            <person name="Pradier J.M."/>
            <person name="Quevillon E."/>
            <person name="Sharon A."/>
            <person name="Simon A."/>
            <person name="ten Have A."/>
            <person name="Tudzynski B."/>
            <person name="Tudzynski P."/>
            <person name="Wincker P."/>
            <person name="Andrew M."/>
            <person name="Anthouard V."/>
            <person name="Beever R.E."/>
            <person name="Beffa R."/>
            <person name="Benoit I."/>
            <person name="Bouzid O."/>
            <person name="Brault B."/>
            <person name="Chen Z."/>
            <person name="Choquer M."/>
            <person name="Collemare J."/>
            <person name="Cotton P."/>
            <person name="Danchin E.G."/>
            <person name="Da Silva C."/>
            <person name="Gautier A."/>
            <person name="Giraud C."/>
            <person name="Giraud T."/>
            <person name="Gonzalez C."/>
            <person name="Grossetete S."/>
            <person name="Guldener U."/>
            <person name="Henrissat B."/>
            <person name="Howlett B.J."/>
            <person name="Kodira C."/>
            <person name="Kretschmer M."/>
            <person name="Lappartient A."/>
            <person name="Leroch M."/>
            <person name="Levis C."/>
            <person name="Mauceli E."/>
            <person name="Neuveglise C."/>
            <person name="Oeser B."/>
            <person name="Pearson M."/>
            <person name="Poulain J."/>
            <person name="Poussereau N."/>
            <person name="Quesneville H."/>
            <person name="Rascle C."/>
            <person name="Schumacher J."/>
            <person name="Segurens B."/>
            <person name="Sexton A."/>
            <person name="Silva E."/>
            <person name="Sirven C."/>
            <person name="Soanes D.M."/>
            <person name="Talbot N.J."/>
            <person name="Templeton M."/>
            <person name="Yandava C."/>
            <person name="Yarden O."/>
            <person name="Zeng Q."/>
            <person name="Rollins J.A."/>
            <person name="Lebrun M.H."/>
            <person name="Dickman M."/>
        </authorList>
    </citation>
    <scope>NUCLEOTIDE SEQUENCE [LARGE SCALE GENOMIC DNA]</scope>
    <source>
        <strain evidence="3">T4</strain>
    </source>
</reference>
<protein>
    <submittedName>
        <fullName evidence="2">Uncharacterized protein</fullName>
    </submittedName>
</protein>
<organism evidence="2 3">
    <name type="scientific">Botryotinia fuckeliana (strain T4)</name>
    <name type="common">Noble rot fungus</name>
    <name type="synonym">Botrytis cinerea</name>
    <dbReference type="NCBI Taxonomy" id="999810"/>
    <lineage>
        <taxon>Eukaryota</taxon>
        <taxon>Fungi</taxon>
        <taxon>Dikarya</taxon>
        <taxon>Ascomycota</taxon>
        <taxon>Pezizomycotina</taxon>
        <taxon>Leotiomycetes</taxon>
        <taxon>Helotiales</taxon>
        <taxon>Sclerotiniaceae</taxon>
        <taxon>Botrytis</taxon>
    </lineage>
</organism>
<evidence type="ECO:0000313" key="3">
    <source>
        <dbReference type="Proteomes" id="UP000008177"/>
    </source>
</evidence>
<feature type="compositionally biased region" description="Polar residues" evidence="1">
    <location>
        <begin position="86"/>
        <end position="104"/>
    </location>
</feature>
<proteinExistence type="predicted"/>
<gene>
    <name evidence="2" type="ORF">BofuT4_P075830.1</name>
</gene>
<dbReference type="Proteomes" id="UP000008177">
    <property type="component" value="Unplaced contigs"/>
</dbReference>
<feature type="region of interest" description="Disordered" evidence="1">
    <location>
        <begin position="1"/>
        <end position="51"/>
    </location>
</feature>
<dbReference type="InParanoid" id="G2XNP4"/>
<accession>G2XNP4</accession>